<feature type="transmembrane region" description="Helical" evidence="7">
    <location>
        <begin position="47"/>
        <end position="66"/>
    </location>
</feature>
<dbReference type="InterPro" id="IPR023090">
    <property type="entry name" value="UPF0702_alpha/beta_dom_sf"/>
</dbReference>
<evidence type="ECO:0000256" key="2">
    <source>
        <dbReference type="ARBA" id="ARBA00006448"/>
    </source>
</evidence>
<dbReference type="InterPro" id="IPR007353">
    <property type="entry name" value="DUF421"/>
</dbReference>
<proteinExistence type="inferred from homology"/>
<comment type="subcellular location">
    <subcellularLocation>
        <location evidence="1">Cell membrane</location>
        <topology evidence="1">Multi-pass membrane protein</topology>
    </subcellularLocation>
</comment>
<dbReference type="Pfam" id="PF04239">
    <property type="entry name" value="DUF421"/>
    <property type="match status" value="1"/>
</dbReference>
<evidence type="ECO:0000313" key="9">
    <source>
        <dbReference type="EMBL" id="MDL4839956.1"/>
    </source>
</evidence>
<dbReference type="PANTHER" id="PTHR34582">
    <property type="entry name" value="UPF0702 TRANSMEMBRANE PROTEIN YCAP"/>
    <property type="match status" value="1"/>
</dbReference>
<comment type="similarity">
    <text evidence="2">Belongs to the UPF0702 family.</text>
</comment>
<feature type="transmembrane region" description="Helical" evidence="7">
    <location>
        <begin position="12"/>
        <end position="35"/>
    </location>
</feature>
<evidence type="ECO:0000256" key="7">
    <source>
        <dbReference type="SAM" id="Phobius"/>
    </source>
</evidence>
<dbReference type="RefSeq" id="WP_285930955.1">
    <property type="nucleotide sequence ID" value="NZ_JASTZU010000020.1"/>
</dbReference>
<dbReference type="Gene3D" id="3.30.240.20">
    <property type="entry name" value="bsu07140 like domains"/>
    <property type="match status" value="1"/>
</dbReference>
<reference evidence="9 10" key="1">
    <citation type="submission" date="2023-06" db="EMBL/GenBank/DDBJ databases">
        <title>Aquibacillus rhizosphaerae LR5S19.</title>
        <authorList>
            <person name="Sun J.-Q."/>
        </authorList>
    </citation>
    <scope>NUCLEOTIDE SEQUENCE [LARGE SCALE GENOMIC DNA]</scope>
    <source>
        <strain evidence="9 10">LR5S19</strain>
    </source>
</reference>
<dbReference type="PANTHER" id="PTHR34582:SF6">
    <property type="entry name" value="UPF0702 TRANSMEMBRANE PROTEIN YCAP"/>
    <property type="match status" value="1"/>
</dbReference>
<protein>
    <submittedName>
        <fullName evidence="9">DUF421 domain-containing protein</fullName>
    </submittedName>
</protein>
<evidence type="ECO:0000256" key="4">
    <source>
        <dbReference type="ARBA" id="ARBA00022692"/>
    </source>
</evidence>
<accession>A0ABT7L272</accession>
<comment type="caution">
    <text evidence="9">The sequence shown here is derived from an EMBL/GenBank/DDBJ whole genome shotgun (WGS) entry which is preliminary data.</text>
</comment>
<keyword evidence="10" id="KW-1185">Reference proteome</keyword>
<keyword evidence="6 7" id="KW-0472">Membrane</keyword>
<evidence type="ECO:0000256" key="1">
    <source>
        <dbReference type="ARBA" id="ARBA00004651"/>
    </source>
</evidence>
<evidence type="ECO:0000256" key="6">
    <source>
        <dbReference type="ARBA" id="ARBA00023136"/>
    </source>
</evidence>
<keyword evidence="4 7" id="KW-0812">Transmembrane</keyword>
<keyword evidence="5 7" id="KW-1133">Transmembrane helix</keyword>
<evidence type="ECO:0000256" key="3">
    <source>
        <dbReference type="ARBA" id="ARBA00022475"/>
    </source>
</evidence>
<evidence type="ECO:0000256" key="5">
    <source>
        <dbReference type="ARBA" id="ARBA00022989"/>
    </source>
</evidence>
<organism evidence="9 10">
    <name type="scientific">Aquibacillus rhizosphaerae</name>
    <dbReference type="NCBI Taxonomy" id="3051431"/>
    <lineage>
        <taxon>Bacteria</taxon>
        <taxon>Bacillati</taxon>
        <taxon>Bacillota</taxon>
        <taxon>Bacilli</taxon>
        <taxon>Bacillales</taxon>
        <taxon>Bacillaceae</taxon>
        <taxon>Aquibacillus</taxon>
    </lineage>
</organism>
<sequence>MFDSFLFDNWKNLLWIVLMGVIIYPTFLIIFRIFGKRSLTQVNMFDFIITVAYGNTLASILIIQSISYTEGVLLIFMLAVLQFIFSKLQTKFKPFWNLTKAKPIYLYSQGDFNQEAMKRERLKFEDLRSAVRKQGMVSFQQLDALILEGDGTITAVKKGDGSVPESVSDVMWKKKSEKTLK</sequence>
<name>A0ABT7L272_9BACI</name>
<dbReference type="Proteomes" id="UP001235343">
    <property type="component" value="Unassembled WGS sequence"/>
</dbReference>
<feature type="domain" description="YetF C-terminal" evidence="8">
    <location>
        <begin position="91"/>
        <end position="161"/>
    </location>
</feature>
<evidence type="ECO:0000313" key="10">
    <source>
        <dbReference type="Proteomes" id="UP001235343"/>
    </source>
</evidence>
<dbReference type="EMBL" id="JASTZU010000020">
    <property type="protein sequence ID" value="MDL4839956.1"/>
    <property type="molecule type" value="Genomic_DNA"/>
</dbReference>
<gene>
    <name evidence="9" type="ORF">QQS35_05735</name>
</gene>
<evidence type="ECO:0000259" key="8">
    <source>
        <dbReference type="Pfam" id="PF04239"/>
    </source>
</evidence>
<feature type="transmembrane region" description="Helical" evidence="7">
    <location>
        <begin position="72"/>
        <end position="90"/>
    </location>
</feature>
<keyword evidence="3" id="KW-1003">Cell membrane</keyword>